<evidence type="ECO:0000313" key="1">
    <source>
        <dbReference type="EMBL" id="ADE40103.1"/>
    </source>
</evidence>
<dbReference type="SUPFAM" id="SSF56784">
    <property type="entry name" value="HAD-like"/>
    <property type="match status" value="1"/>
</dbReference>
<dbReference type="KEGG" id="apb:SAR116_1860"/>
<dbReference type="GO" id="GO:0005737">
    <property type="term" value="C:cytoplasm"/>
    <property type="evidence" value="ECO:0007669"/>
    <property type="project" value="TreeGrafter"/>
</dbReference>
<organism evidence="1 2">
    <name type="scientific">Puniceispirillum marinum (strain IMCC1322)</name>
    <dbReference type="NCBI Taxonomy" id="488538"/>
    <lineage>
        <taxon>Bacteria</taxon>
        <taxon>Pseudomonadati</taxon>
        <taxon>Pseudomonadota</taxon>
        <taxon>Alphaproteobacteria</taxon>
        <taxon>Candidatus Puniceispirillales</taxon>
        <taxon>Candidatus Puniceispirillaceae</taxon>
        <taxon>Candidatus Puniceispirillum</taxon>
    </lineage>
</organism>
<gene>
    <name evidence="1" type="ordered locus">SAR116_1860</name>
</gene>
<dbReference type="PANTHER" id="PTHR19288">
    <property type="entry name" value="4-NITROPHENYLPHOSPHATASE-RELATED"/>
    <property type="match status" value="1"/>
</dbReference>
<dbReference type="Proteomes" id="UP000007460">
    <property type="component" value="Chromosome"/>
</dbReference>
<dbReference type="GO" id="GO:0016791">
    <property type="term" value="F:phosphatase activity"/>
    <property type="evidence" value="ECO:0007669"/>
    <property type="project" value="TreeGrafter"/>
</dbReference>
<keyword evidence="2" id="KW-1185">Reference proteome</keyword>
<keyword evidence="1" id="KW-0378">Hydrolase</keyword>
<dbReference type="Pfam" id="PF13344">
    <property type="entry name" value="Hydrolase_6"/>
    <property type="match status" value="1"/>
</dbReference>
<dbReference type="Gene3D" id="3.40.50.1000">
    <property type="entry name" value="HAD superfamily/HAD-like"/>
    <property type="match status" value="2"/>
</dbReference>
<evidence type="ECO:0000313" key="2">
    <source>
        <dbReference type="Proteomes" id="UP000007460"/>
    </source>
</evidence>
<sequence>MLPSLASLTLPASNAISLDAALAIYEALRPIMPKAAPGARRMADRLSDILPQFDALILDGFGVINVGADPVDGIHEFLDLAASHNVTIMVLTNGATLETEMTAQKYANWNLPIRPHHVVSSRNAFIRDFLEPGGFGQVGILSKQASAPPLAGMLSLADYDVGDDDFWVQADHFAFLSAMDWQEDDQARLEAALQKRPRPVHIANPDVTSPQSTFYAPEPGYWAARLMQTCDVPVHWYGKPHQPAYNLAFDALRIVAGGDIPRHKVGMVGDSLHTDILGASAAGMQSILLTSYGLFREGGALQAIERTGICPDWIVDKL</sequence>
<accession>D5BMR0</accession>
<dbReference type="InterPro" id="IPR023214">
    <property type="entry name" value="HAD_sf"/>
</dbReference>
<dbReference type="PANTHER" id="PTHR19288:SF90">
    <property type="entry name" value="OS08G0542600 PROTEIN"/>
    <property type="match status" value="1"/>
</dbReference>
<dbReference type="AlphaFoldDB" id="D5BMR0"/>
<dbReference type="EC" id="3.1.3.-" evidence="1"/>
<protein>
    <submittedName>
        <fullName evidence="1">HAD-superfamily hydrolase, subfamily IIA</fullName>
        <ecNumber evidence="1">3.1.3.-</ecNumber>
    </submittedName>
</protein>
<dbReference type="HOGENOM" id="CLU_043473_2_1_5"/>
<dbReference type="InterPro" id="IPR036412">
    <property type="entry name" value="HAD-like_sf"/>
</dbReference>
<reference evidence="1 2" key="1">
    <citation type="journal article" date="2010" name="J. Bacteriol.">
        <title>Complete genome sequence of "Candidatus Puniceispirillum marinum" IMCC1322, a representative of the SAR116 clade in the Alphaproteobacteria.</title>
        <authorList>
            <person name="Oh H.M."/>
            <person name="Kwon K.K."/>
            <person name="Kang I."/>
            <person name="Kang S.G."/>
            <person name="Lee J.H."/>
            <person name="Kim S.J."/>
            <person name="Cho J.C."/>
        </authorList>
    </citation>
    <scope>NUCLEOTIDE SEQUENCE [LARGE SCALE GENOMIC DNA]</scope>
    <source>
        <strain evidence="1 2">IMCC1322</strain>
    </source>
</reference>
<dbReference type="EMBL" id="CP001751">
    <property type="protein sequence ID" value="ADE40103.1"/>
    <property type="molecule type" value="Genomic_DNA"/>
</dbReference>
<dbReference type="Pfam" id="PF13242">
    <property type="entry name" value="Hydrolase_like"/>
    <property type="match status" value="1"/>
</dbReference>
<proteinExistence type="predicted"/>
<dbReference type="OrthoDB" id="148966at2"/>
<name>D5BMR0_PUNMI</name>
<dbReference type="STRING" id="488538.SAR116_1860"/>
<dbReference type="RefSeq" id="WP_013046730.1">
    <property type="nucleotide sequence ID" value="NC_014010.1"/>
</dbReference>
<dbReference type="eggNOG" id="COG0647">
    <property type="taxonomic scope" value="Bacteria"/>
</dbReference>
<dbReference type="InterPro" id="IPR006357">
    <property type="entry name" value="HAD-SF_hydro_IIA"/>
</dbReference>